<evidence type="ECO:0000313" key="18">
    <source>
        <dbReference type="EMBL" id="PZE18599.1"/>
    </source>
</evidence>
<evidence type="ECO:0000256" key="12">
    <source>
        <dbReference type="ARBA" id="ARBA00047614"/>
    </source>
</evidence>
<comment type="similarity">
    <text evidence="3 13">Belongs to the D-alanine--D-alanine ligase family.</text>
</comment>
<feature type="active site" evidence="14">
    <location>
        <position position="164"/>
    </location>
</feature>
<organism evidence="18 19">
    <name type="scientific">Putridiphycobacter roseus</name>
    <dbReference type="NCBI Taxonomy" id="2219161"/>
    <lineage>
        <taxon>Bacteria</taxon>
        <taxon>Pseudomonadati</taxon>
        <taxon>Bacteroidota</taxon>
        <taxon>Flavobacteriia</taxon>
        <taxon>Flavobacteriales</taxon>
        <taxon>Crocinitomicaceae</taxon>
        <taxon>Putridiphycobacter</taxon>
    </lineage>
</organism>
<evidence type="ECO:0000256" key="7">
    <source>
        <dbReference type="ARBA" id="ARBA00022741"/>
    </source>
</evidence>
<comment type="caution">
    <text evidence="18">The sequence shown here is derived from an EMBL/GenBank/DDBJ whole genome shotgun (WGS) entry which is preliminary data.</text>
</comment>
<evidence type="ECO:0000256" key="8">
    <source>
        <dbReference type="ARBA" id="ARBA00022840"/>
    </source>
</evidence>
<sequence>MKKRIAVIFGGYSSEAIIAKKSAKTIFDNIDTDLYDPYLVEVTRDHWQVHIRGGVVKLDRSDFTYHLEDKTQRFDLAFITIHGTPGEDGKLQAYFDMIELPYVNSGCFASSLTFNKWACNAFLREFGIHTAKAILLRNSNEIHPIQIADELGFPCFVKPNDGGSSFGISKVKTLMEMPIAIEKAFKEGKEVVIESFIKGRELTCGLYFNGKEVIALPITEIISENEFFDFEAKYEGKSQEITPAEVSFEMSDLIKTKSKDIYKRIGLRGLARIDYLVTAEDEIYLIEVNTTPGMSAESLIPQQVVSAGLKLKNILTEIIIQN</sequence>
<dbReference type="Gene3D" id="3.40.50.20">
    <property type="match status" value="1"/>
</dbReference>
<evidence type="ECO:0000313" key="19">
    <source>
        <dbReference type="Proteomes" id="UP000249248"/>
    </source>
</evidence>
<evidence type="ECO:0000256" key="15">
    <source>
        <dbReference type="PIRSR" id="PIRSR039102-3"/>
    </source>
</evidence>
<dbReference type="GO" id="GO:0008716">
    <property type="term" value="F:D-alanine-D-alanine ligase activity"/>
    <property type="evidence" value="ECO:0007669"/>
    <property type="project" value="UniProtKB-UniRule"/>
</dbReference>
<evidence type="ECO:0000256" key="16">
    <source>
        <dbReference type="PROSITE-ProRule" id="PRU00409"/>
    </source>
</evidence>
<comment type="catalytic activity">
    <reaction evidence="12 13">
        <text>2 D-alanine + ATP = D-alanyl-D-alanine + ADP + phosphate + H(+)</text>
        <dbReference type="Rhea" id="RHEA:11224"/>
        <dbReference type="ChEBI" id="CHEBI:15378"/>
        <dbReference type="ChEBI" id="CHEBI:30616"/>
        <dbReference type="ChEBI" id="CHEBI:43474"/>
        <dbReference type="ChEBI" id="CHEBI:57416"/>
        <dbReference type="ChEBI" id="CHEBI:57822"/>
        <dbReference type="ChEBI" id="CHEBI:456216"/>
        <dbReference type="EC" id="6.3.2.4"/>
    </reaction>
</comment>
<feature type="binding site" evidence="15">
    <location>
        <position position="289"/>
    </location>
    <ligand>
        <name>Mg(2+)</name>
        <dbReference type="ChEBI" id="CHEBI:18420"/>
        <label>2</label>
    </ligand>
</feature>
<keyword evidence="9 13" id="KW-0133">Cell shape</keyword>
<dbReference type="InterPro" id="IPR005905">
    <property type="entry name" value="D_ala_D_ala"/>
</dbReference>
<feature type="domain" description="ATP-grasp" evidence="17">
    <location>
        <begin position="120"/>
        <end position="320"/>
    </location>
</feature>
<dbReference type="InterPro" id="IPR013815">
    <property type="entry name" value="ATP_grasp_subdomain_1"/>
</dbReference>
<dbReference type="PROSITE" id="PS00843">
    <property type="entry name" value="DALA_DALA_LIGASE_1"/>
    <property type="match status" value="1"/>
</dbReference>
<evidence type="ECO:0000256" key="3">
    <source>
        <dbReference type="ARBA" id="ARBA00010871"/>
    </source>
</evidence>
<dbReference type="GO" id="GO:0071555">
    <property type="term" value="P:cell wall organization"/>
    <property type="evidence" value="ECO:0007669"/>
    <property type="project" value="UniProtKB-KW"/>
</dbReference>
<evidence type="ECO:0000256" key="1">
    <source>
        <dbReference type="ARBA" id="ARBA00001936"/>
    </source>
</evidence>
<dbReference type="InterPro" id="IPR011095">
    <property type="entry name" value="Dala_Dala_lig_C"/>
</dbReference>
<dbReference type="Pfam" id="PF07478">
    <property type="entry name" value="Dala_Dala_lig_C"/>
    <property type="match status" value="1"/>
</dbReference>
<comment type="pathway">
    <text evidence="13">Cell wall biogenesis; peptidoglycan biosynthesis.</text>
</comment>
<evidence type="ECO:0000256" key="13">
    <source>
        <dbReference type="HAMAP-Rule" id="MF_00047"/>
    </source>
</evidence>
<dbReference type="GO" id="GO:0046872">
    <property type="term" value="F:metal ion binding"/>
    <property type="evidence" value="ECO:0007669"/>
    <property type="project" value="UniProtKB-KW"/>
</dbReference>
<dbReference type="PROSITE" id="PS50975">
    <property type="entry name" value="ATP_GRASP"/>
    <property type="match status" value="1"/>
</dbReference>
<dbReference type="GO" id="GO:0008360">
    <property type="term" value="P:regulation of cell shape"/>
    <property type="evidence" value="ECO:0007669"/>
    <property type="project" value="UniProtKB-KW"/>
</dbReference>
<comment type="cofactor">
    <cofactor evidence="15">
        <name>Mg(2+)</name>
        <dbReference type="ChEBI" id="CHEBI:18420"/>
    </cofactor>
    <cofactor evidence="15">
        <name>Mn(2+)</name>
        <dbReference type="ChEBI" id="CHEBI:29035"/>
    </cofactor>
    <text evidence="15">Binds 2 magnesium or manganese ions per subunit.</text>
</comment>
<keyword evidence="6 13" id="KW-0436">Ligase</keyword>
<keyword evidence="11 13" id="KW-0961">Cell wall biogenesis/degradation</keyword>
<accession>A0A2W1N1U3</accession>
<keyword evidence="15" id="KW-0460">Magnesium</keyword>
<dbReference type="RefSeq" id="WP_111061500.1">
    <property type="nucleotide sequence ID" value="NZ_JBHUCU010000007.1"/>
</dbReference>
<dbReference type="InterPro" id="IPR011761">
    <property type="entry name" value="ATP-grasp"/>
</dbReference>
<feature type="binding site" evidence="15">
    <location>
        <position position="274"/>
    </location>
    <ligand>
        <name>Mg(2+)</name>
        <dbReference type="ChEBI" id="CHEBI:18420"/>
        <label>1</label>
    </ligand>
</feature>
<dbReference type="Proteomes" id="UP000249248">
    <property type="component" value="Unassembled WGS sequence"/>
</dbReference>
<dbReference type="PANTHER" id="PTHR23132">
    <property type="entry name" value="D-ALANINE--D-ALANINE LIGASE"/>
    <property type="match status" value="1"/>
</dbReference>
<evidence type="ECO:0000256" key="9">
    <source>
        <dbReference type="ARBA" id="ARBA00022960"/>
    </source>
</evidence>
<dbReference type="SUPFAM" id="SSF56059">
    <property type="entry name" value="Glutathione synthetase ATP-binding domain-like"/>
    <property type="match status" value="1"/>
</dbReference>
<dbReference type="PANTHER" id="PTHR23132:SF23">
    <property type="entry name" value="D-ALANINE--D-ALANINE LIGASE B"/>
    <property type="match status" value="1"/>
</dbReference>
<comment type="subcellular location">
    <subcellularLocation>
        <location evidence="2 13">Cytoplasm</location>
    </subcellularLocation>
</comment>
<keyword evidence="5 13" id="KW-0963">Cytoplasm</keyword>
<dbReference type="InterPro" id="IPR000291">
    <property type="entry name" value="D-Ala_lig_Van_CS"/>
</dbReference>
<dbReference type="NCBIfam" id="NF002527">
    <property type="entry name" value="PRK01966.1-3"/>
    <property type="match status" value="1"/>
</dbReference>
<proteinExistence type="inferred from homology"/>
<dbReference type="GO" id="GO:0009252">
    <property type="term" value="P:peptidoglycan biosynthetic process"/>
    <property type="evidence" value="ECO:0007669"/>
    <property type="project" value="UniProtKB-UniRule"/>
</dbReference>
<protein>
    <recommendedName>
        <fullName evidence="4 13">D-alanine--D-alanine ligase</fullName>
        <ecNumber evidence="4 13">6.3.2.4</ecNumber>
    </recommendedName>
    <alternativeName>
        <fullName evidence="13">D-Ala-D-Ala ligase</fullName>
    </alternativeName>
    <alternativeName>
        <fullName evidence="13">D-alanylalanine synthetase</fullName>
    </alternativeName>
</protein>
<evidence type="ECO:0000256" key="11">
    <source>
        <dbReference type="ARBA" id="ARBA00023316"/>
    </source>
</evidence>
<name>A0A2W1N1U3_9FLAO</name>
<evidence type="ECO:0000256" key="5">
    <source>
        <dbReference type="ARBA" id="ARBA00022490"/>
    </source>
</evidence>
<dbReference type="Pfam" id="PF01820">
    <property type="entry name" value="Dala_Dala_lig_N"/>
    <property type="match status" value="1"/>
</dbReference>
<keyword evidence="10 13" id="KW-0573">Peptidoglycan synthesis</keyword>
<dbReference type="GO" id="GO:0005737">
    <property type="term" value="C:cytoplasm"/>
    <property type="evidence" value="ECO:0007669"/>
    <property type="project" value="UniProtKB-SubCell"/>
</dbReference>
<dbReference type="UniPathway" id="UPA00219"/>
<evidence type="ECO:0000256" key="2">
    <source>
        <dbReference type="ARBA" id="ARBA00004496"/>
    </source>
</evidence>
<gene>
    <name evidence="13" type="primary">ddl</name>
    <name evidence="18" type="ORF">DNU06_01850</name>
</gene>
<dbReference type="InterPro" id="IPR016185">
    <property type="entry name" value="PreATP-grasp_dom_sf"/>
</dbReference>
<feature type="active site" evidence="14">
    <location>
        <position position="298"/>
    </location>
</feature>
<keyword evidence="19" id="KW-1185">Reference proteome</keyword>
<evidence type="ECO:0000256" key="10">
    <source>
        <dbReference type="ARBA" id="ARBA00022984"/>
    </source>
</evidence>
<keyword evidence="7 16" id="KW-0547">Nucleotide-binding</keyword>
<dbReference type="InterPro" id="IPR011127">
    <property type="entry name" value="Dala_Dala_lig_N"/>
</dbReference>
<dbReference type="Gene3D" id="3.30.470.20">
    <property type="entry name" value="ATP-grasp fold, B domain"/>
    <property type="match status" value="1"/>
</dbReference>
<evidence type="ECO:0000256" key="14">
    <source>
        <dbReference type="PIRSR" id="PIRSR039102-1"/>
    </source>
</evidence>
<dbReference type="AlphaFoldDB" id="A0A2W1N1U3"/>
<keyword evidence="15" id="KW-0479">Metal-binding</keyword>
<evidence type="ECO:0000256" key="6">
    <source>
        <dbReference type="ARBA" id="ARBA00022598"/>
    </source>
</evidence>
<feature type="binding site" evidence="15">
    <location>
        <position position="287"/>
    </location>
    <ligand>
        <name>Mg(2+)</name>
        <dbReference type="ChEBI" id="CHEBI:18420"/>
        <label>1</label>
    </ligand>
</feature>
<dbReference type="EC" id="6.3.2.4" evidence="4 13"/>
<dbReference type="EMBL" id="QKSB01000001">
    <property type="protein sequence ID" value="PZE18599.1"/>
    <property type="molecule type" value="Genomic_DNA"/>
</dbReference>
<comment type="cofactor">
    <cofactor evidence="1">
        <name>Mn(2+)</name>
        <dbReference type="ChEBI" id="CHEBI:29035"/>
    </cofactor>
</comment>
<keyword evidence="8 16" id="KW-0067">ATP-binding</keyword>
<dbReference type="Gene3D" id="3.30.1490.20">
    <property type="entry name" value="ATP-grasp fold, A domain"/>
    <property type="match status" value="1"/>
</dbReference>
<keyword evidence="15" id="KW-0464">Manganese</keyword>
<dbReference type="SUPFAM" id="SSF52440">
    <property type="entry name" value="PreATP-grasp domain"/>
    <property type="match status" value="1"/>
</dbReference>
<dbReference type="NCBIfam" id="TIGR01205">
    <property type="entry name" value="D_ala_D_alaTIGR"/>
    <property type="match status" value="1"/>
</dbReference>
<dbReference type="PIRSF" id="PIRSF039102">
    <property type="entry name" value="Ddl/VanB"/>
    <property type="match status" value="1"/>
</dbReference>
<dbReference type="GO" id="GO:0005524">
    <property type="term" value="F:ATP binding"/>
    <property type="evidence" value="ECO:0007669"/>
    <property type="project" value="UniProtKB-UniRule"/>
</dbReference>
<dbReference type="PROSITE" id="PS00844">
    <property type="entry name" value="DALA_DALA_LIGASE_2"/>
    <property type="match status" value="1"/>
</dbReference>
<comment type="function">
    <text evidence="13">Cell wall formation.</text>
</comment>
<feature type="binding site" evidence="15">
    <location>
        <position position="287"/>
    </location>
    <ligand>
        <name>Mg(2+)</name>
        <dbReference type="ChEBI" id="CHEBI:18420"/>
        <label>2</label>
    </ligand>
</feature>
<dbReference type="OrthoDB" id="9813261at2"/>
<dbReference type="HAMAP" id="MF_00047">
    <property type="entry name" value="Dala_Dala_lig"/>
    <property type="match status" value="1"/>
</dbReference>
<evidence type="ECO:0000256" key="4">
    <source>
        <dbReference type="ARBA" id="ARBA00012216"/>
    </source>
</evidence>
<evidence type="ECO:0000259" key="17">
    <source>
        <dbReference type="PROSITE" id="PS50975"/>
    </source>
</evidence>
<reference evidence="18 19" key="1">
    <citation type="submission" date="2018-06" db="EMBL/GenBank/DDBJ databases">
        <title>The draft genome sequence of Crocinitomix sp. SM1701.</title>
        <authorList>
            <person name="Zhang X."/>
        </authorList>
    </citation>
    <scope>NUCLEOTIDE SEQUENCE [LARGE SCALE GENOMIC DNA]</scope>
    <source>
        <strain evidence="18 19">SM1701</strain>
    </source>
</reference>
<feature type="active site" evidence="14">
    <location>
        <position position="15"/>
    </location>
</feature>